<sequence length="542" mass="62175">MNIIPPIQPEYPPQRLRLVHPTSTRSNKLITNMLTNYQTRVNTVKTEIGPQLPSFNLPRRLFRWIYSVSLFILVSILMALIAVTPIDVIVQTASASFSGIKLFIVIVVCVLFLIISFTLYFSRIYQHRVAMNDIPNHSMYVPQEHDLPKRIYHHIDEKNQYCKEVQEMAGPLTNDITINYPGMQPPEYIQARNVGSGNLLPPSLHYDEVIRSFTDKFTILENFESSLKTPKHFTFREMVLSIAQDLRINRKAGAEELPNFSLFLSLYEKFKFSGKLIEENEMVDFMVECIKFTSCLVAYYGSVFAVRRKKYRDKQAWSTRSITRSDLQYPSYSPSLQNSAGHSFEDVPESYVGGDVYGPANEYQGHIYGSNNASYSQDFPHYDGLKVRRRNTESSQGSELKRYYTNGSQGSVVRQKLSISDQRKSSSVMFNLDNQDFKRTNTHTSFRPSPHDSVVGMSGYNSEVEEDDTSIYNFRPRSHSQVNTIPQDTLDIGDNDSLNSVKRLPSFYFQPSTPQPISPTRSQSPTKVLDLEIKRSKSPKKR</sequence>
<keyword evidence="2" id="KW-1185">Reference proteome</keyword>
<gene>
    <name evidence="1" type="ORF">CLIB1444_11S03554</name>
</gene>
<dbReference type="EMBL" id="CALSDN010000011">
    <property type="protein sequence ID" value="CAH6722894.1"/>
    <property type="molecule type" value="Genomic_DNA"/>
</dbReference>
<dbReference type="Proteomes" id="UP001152531">
    <property type="component" value="Unassembled WGS sequence"/>
</dbReference>
<proteinExistence type="predicted"/>
<accession>A0ACA9YDR7</accession>
<evidence type="ECO:0000313" key="1">
    <source>
        <dbReference type="EMBL" id="CAH6722894.1"/>
    </source>
</evidence>
<protein>
    <submittedName>
        <fullName evidence="1">Defect at low temperature protein 1</fullName>
    </submittedName>
</protein>
<name>A0ACA9YDR7_9ASCO</name>
<evidence type="ECO:0000313" key="2">
    <source>
        <dbReference type="Proteomes" id="UP001152531"/>
    </source>
</evidence>
<comment type="caution">
    <text evidence="1">The sequence shown here is derived from an EMBL/GenBank/DDBJ whole genome shotgun (WGS) entry which is preliminary data.</text>
</comment>
<organism evidence="1 2">
    <name type="scientific">[Candida] jaroonii</name>
    <dbReference type="NCBI Taxonomy" id="467808"/>
    <lineage>
        <taxon>Eukaryota</taxon>
        <taxon>Fungi</taxon>
        <taxon>Dikarya</taxon>
        <taxon>Ascomycota</taxon>
        <taxon>Saccharomycotina</taxon>
        <taxon>Pichiomycetes</taxon>
        <taxon>Debaryomycetaceae</taxon>
        <taxon>Yamadazyma</taxon>
    </lineage>
</organism>
<reference evidence="1" key="1">
    <citation type="submission" date="2022-06" db="EMBL/GenBank/DDBJ databases">
        <authorList>
            <person name="Legras J.-L."/>
            <person name="Devillers H."/>
            <person name="Grondin C."/>
        </authorList>
    </citation>
    <scope>NUCLEOTIDE SEQUENCE</scope>
    <source>
        <strain evidence="1">CLIB 1444</strain>
    </source>
</reference>